<name>A0A2A6CLZ6_PRIPA</name>
<dbReference type="Proteomes" id="UP000005239">
    <property type="component" value="Unassembled WGS sequence"/>
</dbReference>
<organism evidence="1 2">
    <name type="scientific">Pristionchus pacificus</name>
    <name type="common">Parasitic nematode worm</name>
    <dbReference type="NCBI Taxonomy" id="54126"/>
    <lineage>
        <taxon>Eukaryota</taxon>
        <taxon>Metazoa</taxon>
        <taxon>Ecdysozoa</taxon>
        <taxon>Nematoda</taxon>
        <taxon>Chromadorea</taxon>
        <taxon>Rhabditida</taxon>
        <taxon>Rhabditina</taxon>
        <taxon>Diplogasteromorpha</taxon>
        <taxon>Diplogasteroidea</taxon>
        <taxon>Neodiplogasteridae</taxon>
        <taxon>Pristionchus</taxon>
    </lineage>
</organism>
<sequence>MLHLLIIAAALISQSAAQAGQKCFIAASSSVPRSLIRTVIVTSPTGCNVICFDDIKCEAVQFNAAKNECSILGPLLPTNQCSSPYTAYEKRPNSECSCDAILHNGTRLVLENYHLASISWDSYLGSFLYILGGTNYYFKSGTCVRPPPKAAPGCECVPAVLPSDAPIAGYVVTGAAPAVDVTPMCTSALTQYVITMIVVSTDGRALFCAMGEWKTVVETTAGSVYTEYAAMPEYLSSLEALMLLLLLSISVLFSQSAAQKCFIAAPSNVPRAVLDTVRVTSPVGCNCEAVQFNTATGECSLLGPFLPANQCSSPYTAYEKRPLSECATVPKTFGIDAGYTAGGCSGLSDVVGPPKVMDQPPCGSFPIGQGRVIFDAILHNGTHLVLENYRLAFVSWDGYLGSFLYNLGGRNYYFKSGTCVRVPSKALPGCECVPATLPVEQPITGYKDAGVVPVVDVTPMCTSSLTQIRLKRVPSPVSGNDVEAPSTVGRSVFCAMGEWMTVVESATEYSEYSLTAATCVEPGCTGYADAVDCSFPSLVAQKCFIAVSSNVPRRVLDTVKVTSPVGCNATCAETPQCEACSFNAGTSVCTLLGPAFTGSFCAATQIIYEKRANTECQVIPQQFVVDDNYSPGSCSDASNVVAAPASRTSPPCGVWSPGYRRIVFDAIMHNGSHVVFENYGTGALVDWDDVVGSWFFHVGDNNFFFKSGTCVRPPARPMPGCDCIPALPTEAPMAGYRDDGVAATMDLAPVCPNLVQLHVRRATFNGVESEVVNTVGRAIYCAMRTWMNIIEEGTTYLEYTVVAVTCVDRI</sequence>
<reference evidence="1" key="2">
    <citation type="submission" date="2022-06" db="UniProtKB">
        <authorList>
            <consortium name="EnsemblMetazoa"/>
        </authorList>
    </citation>
    <scope>IDENTIFICATION</scope>
    <source>
        <strain evidence="1">PS312</strain>
    </source>
</reference>
<proteinExistence type="predicted"/>
<accession>A0A2A6CLZ6</accession>
<dbReference type="AlphaFoldDB" id="A0A2A6CLZ6"/>
<protein>
    <submittedName>
        <fullName evidence="1">Uncharacterized protein</fullName>
    </submittedName>
</protein>
<gene>
    <name evidence="1" type="primary">WBGene00117962</name>
</gene>
<evidence type="ECO:0000313" key="2">
    <source>
        <dbReference type="Proteomes" id="UP000005239"/>
    </source>
</evidence>
<reference evidence="2" key="1">
    <citation type="journal article" date="2008" name="Nat. Genet.">
        <title>The Pristionchus pacificus genome provides a unique perspective on nematode lifestyle and parasitism.</title>
        <authorList>
            <person name="Dieterich C."/>
            <person name="Clifton S.W."/>
            <person name="Schuster L.N."/>
            <person name="Chinwalla A."/>
            <person name="Delehaunty K."/>
            <person name="Dinkelacker I."/>
            <person name="Fulton L."/>
            <person name="Fulton R."/>
            <person name="Godfrey J."/>
            <person name="Minx P."/>
            <person name="Mitreva M."/>
            <person name="Roeseler W."/>
            <person name="Tian H."/>
            <person name="Witte H."/>
            <person name="Yang S.P."/>
            <person name="Wilson R.K."/>
            <person name="Sommer R.J."/>
        </authorList>
    </citation>
    <scope>NUCLEOTIDE SEQUENCE [LARGE SCALE GENOMIC DNA]</scope>
    <source>
        <strain evidence="2">PS312</strain>
    </source>
</reference>
<evidence type="ECO:0000313" key="1">
    <source>
        <dbReference type="EnsemblMetazoa" id="PPA28408.1"/>
    </source>
</evidence>
<accession>A0A8R1UJ86</accession>
<keyword evidence="2" id="KW-1185">Reference proteome</keyword>
<dbReference type="EnsemblMetazoa" id="PPA28408.1">
    <property type="protein sequence ID" value="PPA28408.1"/>
    <property type="gene ID" value="WBGene00117962"/>
</dbReference>